<keyword evidence="4" id="KW-0808">Transferase</keyword>
<keyword evidence="1" id="KW-1133">Transmembrane helix</keyword>
<dbReference type="Pfam" id="PF19040">
    <property type="entry name" value="SGNH"/>
    <property type="match status" value="1"/>
</dbReference>
<dbReference type="Pfam" id="PF01757">
    <property type="entry name" value="Acyl_transf_3"/>
    <property type="match status" value="1"/>
</dbReference>
<feature type="transmembrane region" description="Helical" evidence="1">
    <location>
        <begin position="224"/>
        <end position="241"/>
    </location>
</feature>
<evidence type="ECO:0000259" key="2">
    <source>
        <dbReference type="Pfam" id="PF01757"/>
    </source>
</evidence>
<feature type="transmembrane region" description="Helical" evidence="1">
    <location>
        <begin position="253"/>
        <end position="273"/>
    </location>
</feature>
<dbReference type="GO" id="GO:0009103">
    <property type="term" value="P:lipopolysaccharide biosynthetic process"/>
    <property type="evidence" value="ECO:0007669"/>
    <property type="project" value="TreeGrafter"/>
</dbReference>
<dbReference type="PANTHER" id="PTHR23028:SF53">
    <property type="entry name" value="ACYL_TRANSF_3 DOMAIN-CONTAINING PROTEIN"/>
    <property type="match status" value="1"/>
</dbReference>
<dbReference type="KEGG" id="smaa:IT774_07770"/>
<dbReference type="Proteomes" id="UP000595095">
    <property type="component" value="Chromosome"/>
</dbReference>
<reference evidence="4 5" key="1">
    <citation type="submission" date="2020-11" db="EMBL/GenBank/DDBJ databases">
        <title>Complete genome sequence for Salinimonas sp. strain G2-b.</title>
        <authorList>
            <person name="Park S.-J."/>
        </authorList>
    </citation>
    <scope>NUCLEOTIDE SEQUENCE [LARGE SCALE GENOMIC DNA]</scope>
    <source>
        <strain evidence="4 5">G2-b</strain>
    </source>
</reference>
<gene>
    <name evidence="4" type="ORF">IT774_07770</name>
</gene>
<keyword evidence="5" id="KW-1185">Reference proteome</keyword>
<dbReference type="GO" id="GO:0016020">
    <property type="term" value="C:membrane"/>
    <property type="evidence" value="ECO:0007669"/>
    <property type="project" value="TreeGrafter"/>
</dbReference>
<keyword evidence="4" id="KW-0012">Acyltransferase</keyword>
<dbReference type="RefSeq" id="WP_195812064.1">
    <property type="nucleotide sequence ID" value="NZ_CP064795.1"/>
</dbReference>
<feature type="transmembrane region" description="Helical" evidence="1">
    <location>
        <begin position="351"/>
        <end position="372"/>
    </location>
</feature>
<dbReference type="InterPro" id="IPR043968">
    <property type="entry name" value="SGNH"/>
</dbReference>
<keyword evidence="1" id="KW-0812">Transmembrane</keyword>
<protein>
    <submittedName>
        <fullName evidence="4">Acyltransferase</fullName>
    </submittedName>
</protein>
<organism evidence="4 5">
    <name type="scientific">Salinimonas marina</name>
    <dbReference type="NCBI Taxonomy" id="2785918"/>
    <lineage>
        <taxon>Bacteria</taxon>
        <taxon>Pseudomonadati</taxon>
        <taxon>Pseudomonadota</taxon>
        <taxon>Gammaproteobacteria</taxon>
        <taxon>Alteromonadales</taxon>
        <taxon>Alteromonadaceae</taxon>
        <taxon>Alteromonas/Salinimonas group</taxon>
        <taxon>Salinimonas</taxon>
    </lineage>
</organism>
<feature type="transmembrane region" description="Helical" evidence="1">
    <location>
        <begin position="30"/>
        <end position="51"/>
    </location>
</feature>
<keyword evidence="1" id="KW-0472">Membrane</keyword>
<feature type="transmembrane region" description="Helical" evidence="1">
    <location>
        <begin position="162"/>
        <end position="181"/>
    </location>
</feature>
<dbReference type="AlphaFoldDB" id="A0A7S9E022"/>
<dbReference type="InterPro" id="IPR050879">
    <property type="entry name" value="Acyltransferase_3"/>
</dbReference>
<proteinExistence type="predicted"/>
<dbReference type="EMBL" id="CP064795">
    <property type="protein sequence ID" value="QPG06992.1"/>
    <property type="molecule type" value="Genomic_DNA"/>
</dbReference>
<sequence>MQYRSEIDGLRALAILPVLWLHADLPGLSGGYLGVDVFFVISGFLITSIISRELRENRFSVVTFYERRARRILPALAIVLMVTSVLLPFITQSPKVLGSYGESTLAVVGFVSNMYFWQTTGYFGSTSELSPLLHTWSLAVEEQYYVLFPLLAMLLVKHARHYFAHILGAIFVLSLGYAQWLQSVDPTGNFYLLPGRAWELMAGALASLYIHTPHYQRVALAGRNILSGAGLVMILVSYIMFTPATAHPSALTLLPVTGTVLLLLFATTGTAIANMLSLRFMLFIGIISYSLYLWHQPVLALLRIYHDGELTLFTSMTGIVLSFGLSVASWRWVERPFRDKQRFDKTRVFKYSGVSLVSGLLLGLVFYTNVSWRGFIEPHNMARYQQLASAYASHTNQPMVDESCKLWSSTLDPEFARRFEQCSRQHDQAVFILGGSHGMDLYNAVAMNSETPFVVSVSRGSCRAHGYNGNPNDVPQCQYEDFLAFAEQHDQSIGLVIYTQTPDRLFTGASIHEGSAQDINQQYIRDVVAYLTRVRHTVSAPVLMIGMLPPLTKDPVDWNYQHAFSEQLPNYVSHKAVEHSTLLDEIFAQELTKAGIGYISKLEGFGLRLPDDLLIDNTITYSDRRHISTKGEQEFGRRLLQHAYNQGYSLLKPAEI</sequence>
<evidence type="ECO:0000256" key="1">
    <source>
        <dbReference type="SAM" id="Phobius"/>
    </source>
</evidence>
<feature type="domain" description="SGNH" evidence="3">
    <location>
        <begin position="418"/>
        <end position="639"/>
    </location>
</feature>
<feature type="domain" description="Acyltransferase 3" evidence="2">
    <location>
        <begin position="6"/>
        <end position="328"/>
    </location>
</feature>
<evidence type="ECO:0000313" key="5">
    <source>
        <dbReference type="Proteomes" id="UP000595095"/>
    </source>
</evidence>
<dbReference type="PANTHER" id="PTHR23028">
    <property type="entry name" value="ACETYLTRANSFERASE"/>
    <property type="match status" value="1"/>
</dbReference>
<evidence type="ECO:0000313" key="4">
    <source>
        <dbReference type="EMBL" id="QPG06992.1"/>
    </source>
</evidence>
<feature type="transmembrane region" description="Helical" evidence="1">
    <location>
        <begin position="193"/>
        <end position="212"/>
    </location>
</feature>
<feature type="transmembrane region" description="Helical" evidence="1">
    <location>
        <begin position="280"/>
        <end position="304"/>
    </location>
</feature>
<dbReference type="InterPro" id="IPR002656">
    <property type="entry name" value="Acyl_transf_3_dom"/>
</dbReference>
<evidence type="ECO:0000259" key="3">
    <source>
        <dbReference type="Pfam" id="PF19040"/>
    </source>
</evidence>
<name>A0A7S9E022_9ALTE</name>
<dbReference type="GO" id="GO:0016747">
    <property type="term" value="F:acyltransferase activity, transferring groups other than amino-acyl groups"/>
    <property type="evidence" value="ECO:0007669"/>
    <property type="project" value="InterPro"/>
</dbReference>
<feature type="transmembrane region" description="Helical" evidence="1">
    <location>
        <begin position="72"/>
        <end position="91"/>
    </location>
</feature>
<feature type="transmembrane region" description="Helical" evidence="1">
    <location>
        <begin position="310"/>
        <end position="330"/>
    </location>
</feature>
<accession>A0A7S9E022</accession>